<comment type="caution">
    <text evidence="1">The sequence shown here is derived from an EMBL/GenBank/DDBJ whole genome shotgun (WGS) entry which is preliminary data.</text>
</comment>
<dbReference type="Proteomes" id="UP000769157">
    <property type="component" value="Unassembled WGS sequence"/>
</dbReference>
<protein>
    <submittedName>
        <fullName evidence="1">Uncharacterized protein</fullName>
    </submittedName>
</protein>
<organism evidence="1 2">
    <name type="scientific">Ogataea philodendri</name>
    <dbReference type="NCBI Taxonomy" id="1378263"/>
    <lineage>
        <taxon>Eukaryota</taxon>
        <taxon>Fungi</taxon>
        <taxon>Dikarya</taxon>
        <taxon>Ascomycota</taxon>
        <taxon>Saccharomycotina</taxon>
        <taxon>Pichiomycetes</taxon>
        <taxon>Pichiales</taxon>
        <taxon>Pichiaceae</taxon>
        <taxon>Ogataea</taxon>
    </lineage>
</organism>
<evidence type="ECO:0000313" key="1">
    <source>
        <dbReference type="EMBL" id="KAH3668093.1"/>
    </source>
</evidence>
<name>A0A9P8P9A5_9ASCO</name>
<reference evidence="1" key="2">
    <citation type="submission" date="2021-01" db="EMBL/GenBank/DDBJ databases">
        <authorList>
            <person name="Schikora-Tamarit M.A."/>
        </authorList>
    </citation>
    <scope>NUCLEOTIDE SEQUENCE</scope>
    <source>
        <strain evidence="1">CBS6075</strain>
    </source>
</reference>
<keyword evidence="2" id="KW-1185">Reference proteome</keyword>
<reference evidence="1" key="1">
    <citation type="journal article" date="2021" name="Open Biol.">
        <title>Shared evolutionary footprints suggest mitochondrial oxidative damage underlies multiple complex I losses in fungi.</title>
        <authorList>
            <person name="Schikora-Tamarit M.A."/>
            <person name="Marcet-Houben M."/>
            <person name="Nosek J."/>
            <person name="Gabaldon T."/>
        </authorList>
    </citation>
    <scope>NUCLEOTIDE SEQUENCE</scope>
    <source>
        <strain evidence="1">CBS6075</strain>
    </source>
</reference>
<sequence length="163" mass="18633">MLNHWCSGSPKNLARQYELLDEPIGLKSLEKITTIGGRTRLVLPDKKRRLFEFRCSKLGSHQFSRGIDKLHSLITRRFGIGLSMFPDKKTSMASIPRMSIEYSVAELVSTSWAIISPKNLRYGCFLILLSSFSNFCLIRFEKVVSSIRYLLGTFITCLLFSFP</sequence>
<proteinExistence type="predicted"/>
<gene>
    <name evidence="1" type="ORF">OGAPHI_001847</name>
</gene>
<accession>A0A9P8P9A5</accession>
<evidence type="ECO:0000313" key="2">
    <source>
        <dbReference type="Proteomes" id="UP000769157"/>
    </source>
</evidence>
<dbReference type="RefSeq" id="XP_046062507.1">
    <property type="nucleotide sequence ID" value="XM_046202652.1"/>
</dbReference>
<dbReference type="EMBL" id="JAEUBE010000158">
    <property type="protein sequence ID" value="KAH3668093.1"/>
    <property type="molecule type" value="Genomic_DNA"/>
</dbReference>
<dbReference type="GeneID" id="70233814"/>
<dbReference type="AlphaFoldDB" id="A0A9P8P9A5"/>